<organism evidence="2 3">
    <name type="scientific">Streptosporangium album</name>
    <dbReference type="NCBI Taxonomy" id="47479"/>
    <lineage>
        <taxon>Bacteria</taxon>
        <taxon>Bacillati</taxon>
        <taxon>Actinomycetota</taxon>
        <taxon>Actinomycetes</taxon>
        <taxon>Streptosporangiales</taxon>
        <taxon>Streptosporangiaceae</taxon>
        <taxon>Streptosporangium</taxon>
    </lineage>
</organism>
<dbReference type="EMBL" id="JACHJU010000001">
    <property type="protein sequence ID" value="MBB4936425.1"/>
    <property type="molecule type" value="Genomic_DNA"/>
</dbReference>
<proteinExistence type="predicted"/>
<accession>A0A7W7RQP1</accession>
<dbReference type="AlphaFoldDB" id="A0A7W7RQP1"/>
<keyword evidence="3" id="KW-1185">Reference proteome</keyword>
<evidence type="ECO:0000256" key="1">
    <source>
        <dbReference type="SAM" id="Phobius"/>
    </source>
</evidence>
<dbReference type="Proteomes" id="UP000534286">
    <property type="component" value="Unassembled WGS sequence"/>
</dbReference>
<keyword evidence="1" id="KW-0812">Transmembrane</keyword>
<name>A0A7W7RQP1_9ACTN</name>
<gene>
    <name evidence="2" type="ORF">FHR32_000730</name>
</gene>
<keyword evidence="1" id="KW-1133">Transmembrane helix</keyword>
<evidence type="ECO:0000313" key="3">
    <source>
        <dbReference type="Proteomes" id="UP000534286"/>
    </source>
</evidence>
<evidence type="ECO:0000313" key="2">
    <source>
        <dbReference type="EMBL" id="MBB4936425.1"/>
    </source>
</evidence>
<feature type="transmembrane region" description="Helical" evidence="1">
    <location>
        <begin position="12"/>
        <end position="37"/>
    </location>
</feature>
<evidence type="ECO:0008006" key="4">
    <source>
        <dbReference type="Google" id="ProtNLM"/>
    </source>
</evidence>
<protein>
    <recommendedName>
        <fullName evidence="4">DUF3592 domain-containing protein</fullName>
    </recommendedName>
</protein>
<keyword evidence="1" id="KW-0472">Membrane</keyword>
<sequence>MKLGTKRLGAFDLVIIVGGLMLVLLAATNLGSALAALRGAGTWGTFTAQRVECVQHPGHEQCSWLGEFRSGRRLRPEITLYGADRETFVPGQVVRAFDTGRRGHVYGPGGSNEWVMIALLLVAGLGLAAWPLLRRSGRGGGSAGADSSG</sequence>
<comment type="caution">
    <text evidence="2">The sequence shown here is derived from an EMBL/GenBank/DDBJ whole genome shotgun (WGS) entry which is preliminary data.</text>
</comment>
<feature type="transmembrane region" description="Helical" evidence="1">
    <location>
        <begin position="114"/>
        <end position="133"/>
    </location>
</feature>
<reference evidence="2 3" key="1">
    <citation type="submission" date="2020-08" db="EMBL/GenBank/DDBJ databases">
        <title>Sequencing the genomes of 1000 actinobacteria strains.</title>
        <authorList>
            <person name="Klenk H.-P."/>
        </authorList>
    </citation>
    <scope>NUCLEOTIDE SEQUENCE [LARGE SCALE GENOMIC DNA]</scope>
    <source>
        <strain evidence="2 3">DSM 43023</strain>
    </source>
</reference>
<dbReference type="RefSeq" id="WP_184752953.1">
    <property type="nucleotide sequence ID" value="NZ_BAABEK010000021.1"/>
</dbReference>